<feature type="transmembrane region" description="Helical" evidence="1">
    <location>
        <begin position="321"/>
        <end position="341"/>
    </location>
</feature>
<sequence>MSHPMSYTVGWICAIEIEYTAAQTFLDNKHDSPASLSPHDTNHYTLGDIVGHNVVMAVLPDGEYGTSSAAIVLAHMLESFPNIQIGLMVGIGGGAPTQRNDIRLGDVVVSSPKDGSAGVYRYDYGKTIQGRDFLQTGFLNQPSPIVRSAVTGLKSKYRQRGHRIEETIESILEKWPRLREDFSRPPPESDRLYISSFVHSGNVSCDGHCAFRLDKIITRPRRQVNQDNPRVHHGIIASGNQLMKDAFIRDQYSEEQNILCFEMEAAGIMNQLPCLVIRGICDYSDSHKSDNWQGYAAMAAAAYTRDLLGEMHRTQVAGRRSVVLIMLTLVIILANLLASLLEWLGSIFVATIGKAFGI</sequence>
<dbReference type="GeneID" id="25417153"/>
<reference evidence="2 3" key="1">
    <citation type="journal article" date="2014" name="BMC Genomics">
        <title>Genome sequencing of four Aureobasidium pullulans varieties: biotechnological potential, stress tolerance, and description of new species.</title>
        <authorList>
            <person name="Gostin Ar C."/>
            <person name="Ohm R.A."/>
            <person name="Kogej T."/>
            <person name="Sonjak S."/>
            <person name="Turk M."/>
            <person name="Zajc J."/>
            <person name="Zalar P."/>
            <person name="Grube M."/>
            <person name="Sun H."/>
            <person name="Han J."/>
            <person name="Sharma A."/>
            <person name="Chiniquy J."/>
            <person name="Ngan C.Y."/>
            <person name="Lipzen A."/>
            <person name="Barry K."/>
            <person name="Grigoriev I.V."/>
            <person name="Gunde-Cimerman N."/>
        </authorList>
    </citation>
    <scope>NUCLEOTIDE SEQUENCE [LARGE SCALE GENOMIC DNA]</scope>
    <source>
        <strain evidence="2 3">CBS 147.97</strain>
    </source>
</reference>
<evidence type="ECO:0000313" key="3">
    <source>
        <dbReference type="Proteomes" id="UP000027730"/>
    </source>
</evidence>
<dbReference type="OrthoDB" id="1577640at2759"/>
<dbReference type="EMBL" id="KL584713">
    <property type="protein sequence ID" value="KEQ71683.1"/>
    <property type="molecule type" value="Genomic_DNA"/>
</dbReference>
<dbReference type="Proteomes" id="UP000027730">
    <property type="component" value="Unassembled WGS sequence"/>
</dbReference>
<proteinExistence type="predicted"/>
<dbReference type="RefSeq" id="XP_013426010.1">
    <property type="nucleotide sequence ID" value="XM_013570556.1"/>
</dbReference>
<dbReference type="STRING" id="1043004.A0A074WF84"/>
<name>A0A074WF84_9PEZI</name>
<evidence type="ECO:0000256" key="1">
    <source>
        <dbReference type="SAM" id="Phobius"/>
    </source>
</evidence>
<keyword evidence="3" id="KW-1185">Reference proteome</keyword>
<evidence type="ECO:0000313" key="2">
    <source>
        <dbReference type="EMBL" id="KEQ71683.1"/>
    </source>
</evidence>
<keyword evidence="1" id="KW-0812">Transmembrane</keyword>
<dbReference type="PANTHER" id="PTHR46082:SF11">
    <property type="entry name" value="AAA+ ATPASE DOMAIN-CONTAINING PROTEIN-RELATED"/>
    <property type="match status" value="1"/>
</dbReference>
<dbReference type="AlphaFoldDB" id="A0A074WF84"/>
<dbReference type="InterPro" id="IPR035994">
    <property type="entry name" value="Nucleoside_phosphorylase_sf"/>
</dbReference>
<dbReference type="HOGENOM" id="CLU_000288_34_22_1"/>
<keyword evidence="1" id="KW-0472">Membrane</keyword>
<gene>
    <name evidence="2" type="ORF">M436DRAFT_83289</name>
</gene>
<dbReference type="GO" id="GO:0009116">
    <property type="term" value="P:nucleoside metabolic process"/>
    <property type="evidence" value="ECO:0007669"/>
    <property type="project" value="InterPro"/>
</dbReference>
<dbReference type="PANTHER" id="PTHR46082">
    <property type="entry name" value="ATP/GTP-BINDING PROTEIN-RELATED"/>
    <property type="match status" value="1"/>
</dbReference>
<dbReference type="InterPro" id="IPR053137">
    <property type="entry name" value="NLR-like"/>
</dbReference>
<protein>
    <submittedName>
        <fullName evidence="2">Purine and uridine phosphorylase</fullName>
    </submittedName>
</protein>
<organism evidence="2 3">
    <name type="scientific">Aureobasidium namibiae CBS 147.97</name>
    <dbReference type="NCBI Taxonomy" id="1043004"/>
    <lineage>
        <taxon>Eukaryota</taxon>
        <taxon>Fungi</taxon>
        <taxon>Dikarya</taxon>
        <taxon>Ascomycota</taxon>
        <taxon>Pezizomycotina</taxon>
        <taxon>Dothideomycetes</taxon>
        <taxon>Dothideomycetidae</taxon>
        <taxon>Dothideales</taxon>
        <taxon>Saccotheciaceae</taxon>
        <taxon>Aureobasidium</taxon>
    </lineage>
</organism>
<dbReference type="GO" id="GO:0003824">
    <property type="term" value="F:catalytic activity"/>
    <property type="evidence" value="ECO:0007669"/>
    <property type="project" value="InterPro"/>
</dbReference>
<dbReference type="SUPFAM" id="SSF53167">
    <property type="entry name" value="Purine and uridine phosphorylases"/>
    <property type="match status" value="1"/>
</dbReference>
<keyword evidence="1" id="KW-1133">Transmembrane helix</keyword>
<accession>A0A074WF84</accession>
<dbReference type="Gene3D" id="3.40.50.1580">
    <property type="entry name" value="Nucleoside phosphorylase domain"/>
    <property type="match status" value="1"/>
</dbReference>